<feature type="domain" description="DH" evidence="1">
    <location>
        <begin position="710"/>
        <end position="898"/>
    </location>
</feature>
<dbReference type="InterPro" id="IPR000219">
    <property type="entry name" value="DH_dom"/>
</dbReference>
<dbReference type="Gene3D" id="2.30.29.30">
    <property type="entry name" value="Pleckstrin-homology domain (PH domain)/Phosphotyrosine-binding domain (PTB)"/>
    <property type="match status" value="1"/>
</dbReference>
<proteinExistence type="predicted"/>
<dbReference type="EMBL" id="LXWW01000202">
    <property type="protein sequence ID" value="OAO14881.1"/>
    <property type="molecule type" value="Genomic_DNA"/>
</dbReference>
<dbReference type="GO" id="GO:0005085">
    <property type="term" value="F:guanyl-nucleotide exchange factor activity"/>
    <property type="evidence" value="ECO:0007669"/>
    <property type="project" value="InterPro"/>
</dbReference>
<dbReference type="InterPro" id="IPR035899">
    <property type="entry name" value="DBL_dom_sf"/>
</dbReference>
<keyword evidence="3" id="KW-1185">Reference proteome</keyword>
<evidence type="ECO:0000313" key="3">
    <source>
        <dbReference type="Proteomes" id="UP000078348"/>
    </source>
</evidence>
<feature type="domain" description="DH" evidence="1">
    <location>
        <begin position="293"/>
        <end position="517"/>
    </location>
</feature>
<dbReference type="AlphaFoldDB" id="A0A196SEY0"/>
<dbReference type="STRING" id="478820.A0A196SEY0"/>
<gene>
    <name evidence="2" type="ORF">AV274_3390</name>
</gene>
<dbReference type="Pfam" id="PF00621">
    <property type="entry name" value="RhoGEF"/>
    <property type="match status" value="2"/>
</dbReference>
<evidence type="ECO:0000259" key="1">
    <source>
        <dbReference type="PROSITE" id="PS50010"/>
    </source>
</evidence>
<dbReference type="SMART" id="SM00325">
    <property type="entry name" value="RhoGEF"/>
    <property type="match status" value="1"/>
</dbReference>
<dbReference type="PANTHER" id="PTHR12673">
    <property type="entry name" value="FACIOGENITAL DYSPLASIA PROTEIN"/>
    <property type="match status" value="1"/>
</dbReference>
<dbReference type="Gene3D" id="1.20.900.10">
    <property type="entry name" value="Dbl homology (DH) domain"/>
    <property type="match status" value="2"/>
</dbReference>
<name>A0A196SEY0_BLAHN</name>
<evidence type="ECO:0000313" key="2">
    <source>
        <dbReference type="EMBL" id="OAO14881.1"/>
    </source>
</evidence>
<dbReference type="Proteomes" id="UP000078348">
    <property type="component" value="Unassembled WGS sequence"/>
</dbReference>
<organism evidence="2 3">
    <name type="scientific">Blastocystis sp. subtype 1 (strain ATCC 50177 / NandII)</name>
    <dbReference type="NCBI Taxonomy" id="478820"/>
    <lineage>
        <taxon>Eukaryota</taxon>
        <taxon>Sar</taxon>
        <taxon>Stramenopiles</taxon>
        <taxon>Bigyra</taxon>
        <taxon>Opalozoa</taxon>
        <taxon>Opalinata</taxon>
        <taxon>Blastocystidae</taxon>
        <taxon>Blastocystis</taxon>
    </lineage>
</organism>
<accession>A0A196SEY0</accession>
<dbReference type="PANTHER" id="PTHR12673:SF159">
    <property type="entry name" value="LD03170P"/>
    <property type="match status" value="1"/>
</dbReference>
<dbReference type="InterPro" id="IPR051092">
    <property type="entry name" value="FYVE_RhoGEF_PH"/>
</dbReference>
<dbReference type="OrthoDB" id="207120at2759"/>
<dbReference type="CDD" id="cd00160">
    <property type="entry name" value="RhoGEF"/>
    <property type="match status" value="1"/>
</dbReference>
<sequence>MSSEEAKLEEINALLGNDIAALLKEGNAKLFFESNAEAKKNDKTRKLCIVYIIGEYLLICRPRKYGKKYYVKYQLRISDIHVVDDPSQYNVDGSTPPPRRDASSPVIISARNHFNLVDMYYIWLPSHSIVNSFVNRFKDAYSALQERETIRPYWKPFSHPILFSYHNELLRQYSYIVVSGAGSPDVNGEYYPIGMLNDAFVWENKQHMFLSREYIDSQFGWIFGNMQICYYGVNTPSSFPPDQAAWRCYSGREPAPQLQMHLGGECQSVFNLRNRVATLQKVFRWNRDLDLQVLHSLCEELYFSELFYAQSLRLALAVFRPALADPLVRSKSSPSSPQEPAPSEPKGFFSLLRRHVARDPPLSVDAAESVSSSSSESLPQGRDRVIAQLPALVNLSERLQAAVAASAEGEADPEREAEAILRCFAELRPDFAAYGDYVDGLPATLALVAALRADRATHYALADAEASVALRGQSLECFLLLPVERIFVYEALLGNALARLARSAPAAALARTLSQALLPLNDRARCALHQLPVTPPLDAALTLGLPLSALWRDGNRFYGSFDAALGYREEVEKIGTASSLRGQLFVFDEACFFAVPNLLRRSGQFTALCRFAMASLCVQKSPVEPARIFVLAAQPTPAQPAVEYSLVFDSPADKAACENTVLMLQRTQLKPKEVLAHAADPVAALDPELEKALNPLSSPFALTGDSLAMQRLDVYRELLLSEQMYINDLTVLKEAYAVPLYGDLTKKNCYLNKLELDTVFGNFEELLKIHADFFNSIKAHISQSRLSQLIVQEFLKTSNQFYLYTDYCSSYCDALRLLQRLLVERPGLEQRLELLQKDPRSKGHDIFSYLIKPIQRICKYSLFFTRLLGKMEANHPFRSDLVLLNGKVVSIVTTINEKMTANEAYNELNRVCLEMDPPQKGLVELGRRIVLTVECRCATNRREKKDTTLLLLNDLVVLTSSTHSFFGKKGTPVFCGSFPIRAYTLVPRTDVENAFDLVPESEGGATDQFSVYCRSAQDYSDFVREFTQLKR</sequence>
<dbReference type="InterPro" id="IPR011993">
    <property type="entry name" value="PH-like_dom_sf"/>
</dbReference>
<dbReference type="GO" id="GO:0005737">
    <property type="term" value="C:cytoplasm"/>
    <property type="evidence" value="ECO:0007669"/>
    <property type="project" value="TreeGrafter"/>
</dbReference>
<dbReference type="SUPFAM" id="SSF48065">
    <property type="entry name" value="DBL homology domain (DH-domain)"/>
    <property type="match status" value="2"/>
</dbReference>
<comment type="caution">
    <text evidence="2">The sequence shown here is derived from an EMBL/GenBank/DDBJ whole genome shotgun (WGS) entry which is preliminary data.</text>
</comment>
<reference evidence="2 3" key="1">
    <citation type="submission" date="2016-05" db="EMBL/GenBank/DDBJ databases">
        <title>Nuclear genome of Blastocystis sp. subtype 1 NandII.</title>
        <authorList>
            <person name="Gentekaki E."/>
            <person name="Curtis B."/>
            <person name="Stairs C."/>
            <person name="Eme L."/>
            <person name="Herman E."/>
            <person name="Klimes V."/>
            <person name="Arias M.C."/>
            <person name="Elias M."/>
            <person name="Hilliou F."/>
            <person name="Klute M."/>
            <person name="Malik S.-B."/>
            <person name="Pightling A."/>
            <person name="Rachubinski R."/>
            <person name="Salas D."/>
            <person name="Schlacht A."/>
            <person name="Suga H."/>
            <person name="Archibald J."/>
            <person name="Ball S.G."/>
            <person name="Clark G."/>
            <person name="Dacks J."/>
            <person name="Van Der Giezen M."/>
            <person name="Tsaousis A."/>
            <person name="Roger A."/>
        </authorList>
    </citation>
    <scope>NUCLEOTIDE SEQUENCE [LARGE SCALE GENOMIC DNA]</scope>
    <source>
        <strain evidence="3">ATCC 50177 / NandII</strain>
    </source>
</reference>
<protein>
    <submittedName>
        <fullName evidence="2">Calmodulin-binding protein</fullName>
    </submittedName>
</protein>
<dbReference type="PROSITE" id="PS50010">
    <property type="entry name" value="DH_2"/>
    <property type="match status" value="2"/>
</dbReference>